<dbReference type="EMBL" id="KK107284">
    <property type="protein sequence ID" value="EZA53523.1"/>
    <property type="molecule type" value="Genomic_DNA"/>
</dbReference>
<organism evidence="3 4">
    <name type="scientific">Ooceraea biroi</name>
    <name type="common">Clonal raider ant</name>
    <name type="synonym">Cerapachys biroi</name>
    <dbReference type="NCBI Taxonomy" id="2015173"/>
    <lineage>
        <taxon>Eukaryota</taxon>
        <taxon>Metazoa</taxon>
        <taxon>Ecdysozoa</taxon>
        <taxon>Arthropoda</taxon>
        <taxon>Hexapoda</taxon>
        <taxon>Insecta</taxon>
        <taxon>Pterygota</taxon>
        <taxon>Neoptera</taxon>
        <taxon>Endopterygota</taxon>
        <taxon>Hymenoptera</taxon>
        <taxon>Apocrita</taxon>
        <taxon>Aculeata</taxon>
        <taxon>Formicoidea</taxon>
        <taxon>Formicidae</taxon>
        <taxon>Dorylinae</taxon>
        <taxon>Ooceraea</taxon>
    </lineage>
</organism>
<evidence type="ECO:0000256" key="1">
    <source>
        <dbReference type="SAM" id="Phobius"/>
    </source>
</evidence>
<dbReference type="Pfam" id="PF05380">
    <property type="entry name" value="Peptidase_A17"/>
    <property type="match status" value="1"/>
</dbReference>
<feature type="domain" description="MADF" evidence="2">
    <location>
        <begin position="458"/>
        <end position="559"/>
    </location>
</feature>
<dbReference type="PROSITE" id="PS51029">
    <property type="entry name" value="MADF"/>
    <property type="match status" value="1"/>
</dbReference>
<dbReference type="InterPro" id="IPR008042">
    <property type="entry name" value="Retrotrans_Pao"/>
</dbReference>
<dbReference type="STRING" id="2015173.A0A026WC16"/>
<evidence type="ECO:0000313" key="3">
    <source>
        <dbReference type="EMBL" id="EZA53523.1"/>
    </source>
</evidence>
<dbReference type="Proteomes" id="UP000053097">
    <property type="component" value="Unassembled WGS sequence"/>
</dbReference>
<dbReference type="AlphaFoldDB" id="A0A026WC16"/>
<evidence type="ECO:0000313" key="4">
    <source>
        <dbReference type="Proteomes" id="UP000053097"/>
    </source>
</evidence>
<keyword evidence="1" id="KW-0472">Membrane</keyword>
<protein>
    <recommendedName>
        <fullName evidence="2">MADF domain-containing protein</fullName>
    </recommendedName>
</protein>
<keyword evidence="4" id="KW-1185">Reference proteome</keyword>
<dbReference type="PANTHER" id="PTHR47331">
    <property type="entry name" value="PHD-TYPE DOMAIN-CONTAINING PROTEIN"/>
    <property type="match status" value="1"/>
</dbReference>
<dbReference type="SMART" id="SM00595">
    <property type="entry name" value="MADF"/>
    <property type="match status" value="1"/>
</dbReference>
<accession>A0A026WC16</accession>
<dbReference type="InterPro" id="IPR006578">
    <property type="entry name" value="MADF-dom"/>
</dbReference>
<name>A0A026WC16_OOCBI</name>
<gene>
    <name evidence="3" type="ORF">X777_06956</name>
</gene>
<dbReference type="OrthoDB" id="7553157at2759"/>
<evidence type="ECO:0000259" key="2">
    <source>
        <dbReference type="PROSITE" id="PS51029"/>
    </source>
</evidence>
<dbReference type="PANTHER" id="PTHR47331:SF5">
    <property type="entry name" value="RIBONUCLEASE H"/>
    <property type="match status" value="1"/>
</dbReference>
<sequence>MNLPKFMGNYHDWPAFKDLFNYRKSSWQYAALKHMTCATSTGHQYHTFFLPHHGVLRENSTITKLRVVFNNSSRTTSERSLNDCLHIDPKLQYPASDTFRFKISPFDSSATITKRLILSRIAQLFDSLDWLSPVTIVGKILIQQLWKDQIKWDEPIPSLIAQKWIDFADTLKVAEFSDASHDALGAIVCARFLNFQITLLAAKGKVAPIKKQTISRWHHVAGTENPADCASRGFLPQQLHNHELWWSGPTWLKQPSVMWPSTIPPIDTIADLEQRRSCCTMTATTNSCKSYWEIIDRYSNLNRLLWITAWVKLRKGHQTAIPYALTPEEINESQLFWTKETQRIYFTNETLFRRYGILRVGRCLKYSLLDPDAKHPVIVPRDGPFSRLVISDIHLRTLHGGVQIMLAMLRRKFWIIGNLLSVTVLLFFHSKYCNRSKSKFKPVQCGIMITTKSIIELTKIPDIPDIPDIISKHFVNIELNVLYNIAEYTVWIEIASEVNGKFEIEVIKKRWRNLRDSYKKARNKVTAYTLSGSTAPSTDQNKDGFRYYEQMEFLLISPKLQNKFHERSLKQYLEKLEMHIQWISCCLH</sequence>
<dbReference type="Pfam" id="PF10545">
    <property type="entry name" value="MADF_DNA_bdg"/>
    <property type="match status" value="1"/>
</dbReference>
<reference evidence="3 4" key="1">
    <citation type="journal article" date="2014" name="Curr. Biol.">
        <title>The genome of the clonal raider ant Cerapachys biroi.</title>
        <authorList>
            <person name="Oxley P.R."/>
            <person name="Ji L."/>
            <person name="Fetter-Pruneda I."/>
            <person name="McKenzie S.K."/>
            <person name="Li C."/>
            <person name="Hu H."/>
            <person name="Zhang G."/>
            <person name="Kronauer D.J."/>
        </authorList>
    </citation>
    <scope>NUCLEOTIDE SEQUENCE [LARGE SCALE GENOMIC DNA]</scope>
</reference>
<keyword evidence="1" id="KW-1133">Transmembrane helix</keyword>
<keyword evidence="1" id="KW-0812">Transmembrane</keyword>
<proteinExistence type="predicted"/>
<feature type="transmembrane region" description="Helical" evidence="1">
    <location>
        <begin position="413"/>
        <end position="432"/>
    </location>
</feature>